<dbReference type="GO" id="GO:0016301">
    <property type="term" value="F:kinase activity"/>
    <property type="evidence" value="ECO:0007669"/>
    <property type="project" value="UniProtKB-KW"/>
</dbReference>
<comment type="caution">
    <text evidence="11">The sequence shown here is derived from an EMBL/GenBank/DDBJ whole genome shotgun (WGS) entry which is preliminary data.</text>
</comment>
<comment type="catalytic activity">
    <reaction evidence="7">
        <text>hydrogencarbonate + NH4(+) + ATP = carbamoyl phosphate + ADP + H2O + H(+)</text>
        <dbReference type="Rhea" id="RHEA:10152"/>
        <dbReference type="ChEBI" id="CHEBI:15377"/>
        <dbReference type="ChEBI" id="CHEBI:15378"/>
        <dbReference type="ChEBI" id="CHEBI:17544"/>
        <dbReference type="ChEBI" id="CHEBI:28938"/>
        <dbReference type="ChEBI" id="CHEBI:30616"/>
        <dbReference type="ChEBI" id="CHEBI:58228"/>
        <dbReference type="ChEBI" id="CHEBI:456216"/>
        <dbReference type="EC" id="2.7.2.2"/>
    </reaction>
</comment>
<dbReference type="PRINTS" id="PR01469">
    <property type="entry name" value="CARBMTKINASE"/>
</dbReference>
<gene>
    <name evidence="11" type="primary">arcC_1</name>
    <name evidence="11" type="ORF">GCM10008933_40220</name>
</gene>
<dbReference type="EMBL" id="BAAACX010000018">
    <property type="protein sequence ID" value="GAA0405900.1"/>
    <property type="molecule type" value="Genomic_DNA"/>
</dbReference>
<dbReference type="Pfam" id="PF00696">
    <property type="entry name" value="AA_kinase"/>
    <property type="match status" value="1"/>
</dbReference>
<keyword evidence="6 9" id="KW-0418">Kinase</keyword>
<keyword evidence="12" id="KW-1185">Reference proteome</keyword>
<dbReference type="InterPro" id="IPR003964">
    <property type="entry name" value="Carb_kinase"/>
</dbReference>
<dbReference type="CDD" id="cd04235">
    <property type="entry name" value="AAK_CK"/>
    <property type="match status" value="1"/>
</dbReference>
<evidence type="ECO:0000256" key="9">
    <source>
        <dbReference type="PIRNR" id="PIRNR000723"/>
    </source>
</evidence>
<dbReference type="NCBIfam" id="NF009008">
    <property type="entry name" value="PRK12354.1"/>
    <property type="match status" value="1"/>
</dbReference>
<organism evidence="11 12">
    <name type="scientific">Paenibacillus motobuensis</name>
    <dbReference type="NCBI Taxonomy" id="295324"/>
    <lineage>
        <taxon>Bacteria</taxon>
        <taxon>Bacillati</taxon>
        <taxon>Bacillota</taxon>
        <taxon>Bacilli</taxon>
        <taxon>Bacillales</taxon>
        <taxon>Paenibacillaceae</taxon>
        <taxon>Paenibacillus</taxon>
    </lineage>
</organism>
<dbReference type="PANTHER" id="PTHR30409">
    <property type="entry name" value="CARBAMATE KINASE"/>
    <property type="match status" value="1"/>
</dbReference>
<evidence type="ECO:0000256" key="7">
    <source>
        <dbReference type="ARBA" id="ARBA00048467"/>
    </source>
</evidence>
<dbReference type="NCBIfam" id="TIGR00746">
    <property type="entry name" value="arcC"/>
    <property type="match status" value="1"/>
</dbReference>
<keyword evidence="4" id="KW-0056">Arginine metabolism</keyword>
<dbReference type="InterPro" id="IPR001048">
    <property type="entry name" value="Asp/Glu/Uridylate_kinase"/>
</dbReference>
<protein>
    <recommendedName>
        <fullName evidence="3 8">Carbamate kinase</fullName>
    </recommendedName>
</protein>
<reference evidence="12" key="1">
    <citation type="journal article" date="2019" name="Int. J. Syst. Evol. Microbiol.">
        <title>The Global Catalogue of Microorganisms (GCM) 10K type strain sequencing project: providing services to taxonomists for standard genome sequencing and annotation.</title>
        <authorList>
            <consortium name="The Broad Institute Genomics Platform"/>
            <consortium name="The Broad Institute Genome Sequencing Center for Infectious Disease"/>
            <person name="Wu L."/>
            <person name="Ma J."/>
        </authorList>
    </citation>
    <scope>NUCLEOTIDE SEQUENCE [LARGE SCALE GENOMIC DNA]</scope>
    <source>
        <strain evidence="12">JCM 12774</strain>
    </source>
</reference>
<dbReference type="PIRSF" id="PIRSF000723">
    <property type="entry name" value="Carbamate_kin"/>
    <property type="match status" value="1"/>
</dbReference>
<dbReference type="PANTHER" id="PTHR30409:SF1">
    <property type="entry name" value="CARBAMATE KINASE-RELATED"/>
    <property type="match status" value="1"/>
</dbReference>
<evidence type="ECO:0000256" key="4">
    <source>
        <dbReference type="ARBA" id="ARBA00022503"/>
    </source>
</evidence>
<dbReference type="NCBIfam" id="NF009007">
    <property type="entry name" value="PRK12352.1"/>
    <property type="match status" value="1"/>
</dbReference>
<name>A0ABP3ILE3_9BACL</name>
<accession>A0ABP3ILE3</accession>
<dbReference type="Proteomes" id="UP001500340">
    <property type="component" value="Unassembled WGS sequence"/>
</dbReference>
<comment type="pathway">
    <text evidence="1">Metabolic intermediate metabolism; carbamoyl phosphate degradation; CO(2) and NH(3) from carbamoyl phosphate: step 1/1.</text>
</comment>
<evidence type="ECO:0000256" key="3">
    <source>
        <dbReference type="ARBA" id="ARBA00013070"/>
    </source>
</evidence>
<feature type="domain" description="Aspartate/glutamate/uridylate kinase" evidence="10">
    <location>
        <begin position="4"/>
        <end position="292"/>
    </location>
</feature>
<dbReference type="Gene3D" id="3.40.1160.10">
    <property type="entry name" value="Acetylglutamate kinase-like"/>
    <property type="match status" value="1"/>
</dbReference>
<evidence type="ECO:0000256" key="6">
    <source>
        <dbReference type="ARBA" id="ARBA00022777"/>
    </source>
</evidence>
<dbReference type="RefSeq" id="WP_343864239.1">
    <property type="nucleotide sequence ID" value="NZ_BAAACX010000018.1"/>
</dbReference>
<dbReference type="SUPFAM" id="SSF53633">
    <property type="entry name" value="Carbamate kinase-like"/>
    <property type="match status" value="1"/>
</dbReference>
<evidence type="ECO:0000256" key="2">
    <source>
        <dbReference type="ARBA" id="ARBA00011066"/>
    </source>
</evidence>
<evidence type="ECO:0000256" key="1">
    <source>
        <dbReference type="ARBA" id="ARBA00005118"/>
    </source>
</evidence>
<evidence type="ECO:0000256" key="8">
    <source>
        <dbReference type="NCBIfam" id="TIGR00746"/>
    </source>
</evidence>
<evidence type="ECO:0000259" key="10">
    <source>
        <dbReference type="Pfam" id="PF00696"/>
    </source>
</evidence>
<keyword evidence="5 9" id="KW-0808">Transferase</keyword>
<proteinExistence type="inferred from homology"/>
<evidence type="ECO:0000313" key="12">
    <source>
        <dbReference type="Proteomes" id="UP001500340"/>
    </source>
</evidence>
<sequence>MAQKVVIALGGNAILQPKQQATYENQLENVRQCCEIIARIVQQGYEVIITHGNGPQVGNILRQQEEAKELVPPFPLDVCSAESQGFIGYMMDQSLRNELKKLGLKNTVVSMLTQTEVSLDDPAFLNPVKPIGVFYQEEEAKQLAGQQGWVVKEDAGRGWRRVVPSPMPKSIIGANSIKSLTDQGTIVIAAGGGGIPVYRQTDGTLAGVEAVIDKDRSGYQMARDVNADVFMILTDVQNVYVNYGKADQKSLGAISFQEAKRYADEGQFSAGSMGPKMESAISFAETGGTAIICSLDQADLALAGKAGTRITQENLVHCN</sequence>
<comment type="similarity">
    <text evidence="2 9">Belongs to the carbamate kinase family.</text>
</comment>
<evidence type="ECO:0000256" key="5">
    <source>
        <dbReference type="ARBA" id="ARBA00022679"/>
    </source>
</evidence>
<evidence type="ECO:0000313" key="11">
    <source>
        <dbReference type="EMBL" id="GAA0405900.1"/>
    </source>
</evidence>
<dbReference type="InterPro" id="IPR036393">
    <property type="entry name" value="AceGlu_kinase-like_sf"/>
</dbReference>